<name>A0ABS6CG22_9ACTN</name>
<reference evidence="2 3" key="1">
    <citation type="submission" date="2021-06" db="EMBL/GenBank/DDBJ databases">
        <authorList>
            <person name="Pan X."/>
        </authorList>
    </citation>
    <scope>NUCLEOTIDE SEQUENCE [LARGE SCALE GENOMIC DNA]</scope>
    <source>
        <strain evidence="2 3">4503</strain>
    </source>
</reference>
<evidence type="ECO:0000313" key="3">
    <source>
        <dbReference type="Proteomes" id="UP000720508"/>
    </source>
</evidence>
<feature type="compositionally biased region" description="Low complexity" evidence="1">
    <location>
        <begin position="16"/>
        <end position="27"/>
    </location>
</feature>
<keyword evidence="3" id="KW-1185">Reference proteome</keyword>
<protein>
    <submittedName>
        <fullName evidence="2">Uncharacterized protein</fullName>
    </submittedName>
</protein>
<proteinExistence type="predicted"/>
<gene>
    <name evidence="2" type="ORF">KN815_17640</name>
</gene>
<organism evidence="2 3">
    <name type="scientific">Streptomyces niphimycinicus</name>
    <dbReference type="NCBI Taxonomy" id="2842201"/>
    <lineage>
        <taxon>Bacteria</taxon>
        <taxon>Bacillati</taxon>
        <taxon>Actinomycetota</taxon>
        <taxon>Actinomycetes</taxon>
        <taxon>Kitasatosporales</taxon>
        <taxon>Streptomycetaceae</taxon>
        <taxon>Streptomyces</taxon>
    </lineage>
</organism>
<evidence type="ECO:0000313" key="2">
    <source>
        <dbReference type="EMBL" id="MBU3865828.1"/>
    </source>
</evidence>
<feature type="compositionally biased region" description="Polar residues" evidence="1">
    <location>
        <begin position="28"/>
        <end position="45"/>
    </location>
</feature>
<feature type="region of interest" description="Disordered" evidence="1">
    <location>
        <begin position="1"/>
        <end position="59"/>
    </location>
</feature>
<dbReference type="RefSeq" id="WP_216342891.1">
    <property type="nucleotide sequence ID" value="NZ_JAHLEM010000177.1"/>
</dbReference>
<accession>A0ABS6CG22</accession>
<dbReference type="Proteomes" id="UP000720508">
    <property type="component" value="Unassembled WGS sequence"/>
</dbReference>
<evidence type="ECO:0000256" key="1">
    <source>
        <dbReference type="SAM" id="MobiDB-lite"/>
    </source>
</evidence>
<comment type="caution">
    <text evidence="2">The sequence shown here is derived from an EMBL/GenBank/DDBJ whole genome shotgun (WGS) entry which is preliminary data.</text>
</comment>
<sequence>MSSRTTLLRESPPPAAEAAGALGSVESNSSCRSSQGRHSTPNPHMSSPIPVKATAGLWV</sequence>
<dbReference type="EMBL" id="JAHLEM010000177">
    <property type="protein sequence ID" value="MBU3865828.1"/>
    <property type="molecule type" value="Genomic_DNA"/>
</dbReference>